<dbReference type="EMBL" id="CP020559">
    <property type="protein sequence ID" value="ARE88338.1"/>
    <property type="molecule type" value="Genomic_DNA"/>
</dbReference>
<organism evidence="1 2">
    <name type="scientific">Clostridium formicaceticum</name>
    <dbReference type="NCBI Taxonomy" id="1497"/>
    <lineage>
        <taxon>Bacteria</taxon>
        <taxon>Bacillati</taxon>
        <taxon>Bacillota</taxon>
        <taxon>Clostridia</taxon>
        <taxon>Eubacteriales</taxon>
        <taxon>Clostridiaceae</taxon>
        <taxon>Clostridium</taxon>
    </lineage>
</organism>
<proteinExistence type="predicted"/>
<evidence type="ECO:0000313" key="1">
    <source>
        <dbReference type="EMBL" id="ARE88338.1"/>
    </source>
</evidence>
<sequence>MLGIKFVVIKLIFMSKSVQNLYTFRRNYTKLVYFLKEELYYENV</sequence>
<gene>
    <name evidence="1" type="ORF">CLFO_27390</name>
</gene>
<dbReference type="Proteomes" id="UP000192478">
    <property type="component" value="Chromosome"/>
</dbReference>
<name>A0AAC9RN99_9CLOT</name>
<reference evidence="1 2" key="1">
    <citation type="submission" date="2017-03" db="EMBL/GenBank/DDBJ databases">
        <title>Complete sequence of Clostridium formicaceticum DSM 92.</title>
        <authorList>
            <person name="Poehlein A."/>
            <person name="Karl M."/>
            <person name="Bengelsdorf F.R."/>
            <person name="Duerre P."/>
            <person name="Daniel R."/>
        </authorList>
    </citation>
    <scope>NUCLEOTIDE SEQUENCE [LARGE SCALE GENOMIC DNA]</scope>
    <source>
        <strain evidence="1 2">DSM 92</strain>
    </source>
</reference>
<evidence type="ECO:0000313" key="2">
    <source>
        <dbReference type="Proteomes" id="UP000192478"/>
    </source>
</evidence>
<dbReference type="AlphaFoldDB" id="A0AAC9RN99"/>
<protein>
    <submittedName>
        <fullName evidence="1">Uncharacterized protein</fullName>
    </submittedName>
</protein>
<accession>A0AAC9RN99</accession>